<evidence type="ECO:0000313" key="5">
    <source>
        <dbReference type="EMBL" id="TRY75260.1"/>
    </source>
</evidence>
<proteinExistence type="predicted"/>
<feature type="compositionally biased region" description="Basic and acidic residues" evidence="2">
    <location>
        <begin position="893"/>
        <end position="903"/>
    </location>
</feature>
<dbReference type="PANTHER" id="PTHR31075:SF4">
    <property type="entry name" value="CENTROSOMAL PROTEIN OF 85 KDA"/>
    <property type="match status" value="1"/>
</dbReference>
<feature type="compositionally biased region" description="Acidic residues" evidence="2">
    <location>
        <begin position="904"/>
        <end position="914"/>
    </location>
</feature>
<dbReference type="AlphaFoldDB" id="A0A553PC71"/>
<feature type="region of interest" description="Disordered" evidence="2">
    <location>
        <begin position="882"/>
        <end position="996"/>
    </location>
</feature>
<dbReference type="EMBL" id="VCGU01000005">
    <property type="protein sequence ID" value="TRY75260.1"/>
    <property type="molecule type" value="Genomic_DNA"/>
</dbReference>
<keyword evidence="3" id="KW-0472">Membrane</keyword>
<dbReference type="Pfam" id="PF03372">
    <property type="entry name" value="Exo_endo_phos"/>
    <property type="match status" value="1"/>
</dbReference>
<dbReference type="STRING" id="6832.A0A553PC71"/>
<evidence type="ECO:0000256" key="3">
    <source>
        <dbReference type="SAM" id="Phobius"/>
    </source>
</evidence>
<feature type="domain" description="Endonuclease/exonuclease/phosphatase" evidence="4">
    <location>
        <begin position="11"/>
        <end position="237"/>
    </location>
</feature>
<feature type="compositionally biased region" description="Basic and acidic residues" evidence="2">
    <location>
        <begin position="1189"/>
        <end position="1203"/>
    </location>
</feature>
<dbReference type="Gene3D" id="3.60.10.10">
    <property type="entry name" value="Endonuclease/exonuclease/phosphatase"/>
    <property type="match status" value="1"/>
</dbReference>
<dbReference type="PANTHER" id="PTHR31075">
    <property type="entry name" value="CENTROSOMAL PROTEIN OF 85 KDA"/>
    <property type="match status" value="1"/>
</dbReference>
<protein>
    <recommendedName>
        <fullName evidence="4">Endonuclease/exonuclease/phosphatase domain-containing protein</fullName>
    </recommendedName>
</protein>
<dbReference type="InterPro" id="IPR040210">
    <property type="entry name" value="Cep85/Cep85L"/>
</dbReference>
<dbReference type="Proteomes" id="UP000318571">
    <property type="component" value="Chromosome 2"/>
</dbReference>
<dbReference type="GO" id="GO:0005813">
    <property type="term" value="C:centrosome"/>
    <property type="evidence" value="ECO:0007669"/>
    <property type="project" value="TreeGrafter"/>
</dbReference>
<evidence type="ECO:0000259" key="4">
    <source>
        <dbReference type="Pfam" id="PF03372"/>
    </source>
</evidence>
<sequence length="1203" mass="136029">MSSTRSLSIGTYNVHMWTDENCQDNLERVQDIIKIHAPDVLCLQESTKPEHDQFSRKMEFMYPHSIWQFCTAIFSKFPLEKTLERFKDHYVIGKVMVPHLDTPIYITCLHLNHRSEQFRLAQIDHIHKTCETYLKDQNPLIWTGDFNALSRDEYTESHWAELSETRRKNAWESPHVDVTNKIKSLGFHDLWMKAGEPKPVGTCRFGTRIDYVYASPGWMNLFQLVSVDHVDSTASDHRMVMANFGSAKMDTWKTPQISRVRPIVRVLNLDGASPYAPLEEGPLGTPSPLVFEGGDSVKPGGMERKMELLQTQVQSLTQMLETRLGPSDPSSLMVENERLSRENADLRRNIRESDDRLTKLQESVVQLQEEYQDESEELLAQVSELTTAWQDEKLERLKVQQVQDKLIRGKQGLEAYLNTLPSQEEHDSLKATLKAQEDLCQTLKGQLSKAQIDTSALRQSLAGTETTISSLESKLEDNEILVKSLQQQVSKTEERRKCATNMDQSRFETALEELDDLKSENLNLKRYVKILQNRHKRELTKVQTSLTEMSKNFEAKTKESVSLADKLRDETKTAKYLRECLTNTKAKVIALEAKSGALASELDTARSQESYAKEQNRLIKVIHREICDCVKDLRILGSVTNQILDGDDPNVSILLGIKDLDQSSPLGSLSDLSTAQSVDFLRSQIKSLRDVRREVQEIRGKISDKYAENIGSNMTSCSELNMALLDEMERNPLSKNPFFATIMGGQFTDNGQEGIEPASSGYFCKMLGNLECSDFSMQCEGRGVIDCTGQCPGDLSVLEDMFQKLESAEFMADYPLMAEMMNKSRQNQDKDSGSALKDVLVSCGFTKYLALLALKDGPAFGEATNSSVAAVDEEAVSGFGDYSYEDYEDEPEKSDYESLHTNEDPEVEPEAEAEGEAKAETEAETETDFGDTLNLEDEETIQSSRQLQISNRNSPKRRSDVLEVDEAGGKTRSRLGRMTPQTRLSRHRKKDTDEDFSGTLKEMETLEKELHEFRGLLKIALDDMVSPNRGRVKRHLKYENTLQEMRQILTGIDSQVRRYTRSLMENDTERAEPEGGANQCIVRNLTCVRFPTIQECSGIGVGGCVTRSQALAILFAPRVIIVIVAVILVLIVAIGGVAYYLYKRKRMNLVEPIEINGNTRPEGMNHHSTDVKHKLVKQVPFNHGNAGDVNHEPDQERNIQTHA</sequence>
<reference evidence="5 6" key="1">
    <citation type="journal article" date="2018" name="Nat. Ecol. Evol.">
        <title>Genomic signatures of mitonuclear coevolution across populations of Tigriopus californicus.</title>
        <authorList>
            <person name="Barreto F.S."/>
            <person name="Watson E.T."/>
            <person name="Lima T.G."/>
            <person name="Willett C.S."/>
            <person name="Edmands S."/>
            <person name="Li W."/>
            <person name="Burton R.S."/>
        </authorList>
    </citation>
    <scope>NUCLEOTIDE SEQUENCE [LARGE SCALE GENOMIC DNA]</scope>
    <source>
        <strain evidence="5 6">San Diego</strain>
    </source>
</reference>
<dbReference type="InterPro" id="IPR036691">
    <property type="entry name" value="Endo/exonu/phosph_ase_sf"/>
</dbReference>
<accession>A0A553PC71</accession>
<keyword evidence="3" id="KW-1133">Transmembrane helix</keyword>
<keyword evidence="1" id="KW-0175">Coiled coil</keyword>
<comment type="caution">
    <text evidence="5">The sequence shown here is derived from an EMBL/GenBank/DDBJ whole genome shotgun (WGS) entry which is preliminary data.</text>
</comment>
<name>A0A553PC71_TIGCA</name>
<keyword evidence="3" id="KW-0812">Transmembrane</keyword>
<evidence type="ECO:0000256" key="1">
    <source>
        <dbReference type="SAM" id="Coils"/>
    </source>
</evidence>
<feature type="coiled-coil region" evidence="1">
    <location>
        <begin position="336"/>
        <end position="388"/>
    </location>
</feature>
<feature type="compositionally biased region" description="Polar residues" evidence="2">
    <location>
        <begin position="941"/>
        <end position="953"/>
    </location>
</feature>
<keyword evidence="6" id="KW-1185">Reference proteome</keyword>
<gene>
    <name evidence="5" type="ORF">TCAL_00630</name>
</gene>
<feature type="non-terminal residue" evidence="5">
    <location>
        <position position="1203"/>
    </location>
</feature>
<evidence type="ECO:0000313" key="6">
    <source>
        <dbReference type="Proteomes" id="UP000318571"/>
    </source>
</evidence>
<organism evidence="5 6">
    <name type="scientific">Tigriopus californicus</name>
    <name type="common">Marine copepod</name>
    <dbReference type="NCBI Taxonomy" id="6832"/>
    <lineage>
        <taxon>Eukaryota</taxon>
        <taxon>Metazoa</taxon>
        <taxon>Ecdysozoa</taxon>
        <taxon>Arthropoda</taxon>
        <taxon>Crustacea</taxon>
        <taxon>Multicrustacea</taxon>
        <taxon>Hexanauplia</taxon>
        <taxon>Copepoda</taxon>
        <taxon>Harpacticoida</taxon>
        <taxon>Harpacticidae</taxon>
        <taxon>Tigriopus</taxon>
    </lineage>
</organism>
<feature type="coiled-coil region" evidence="1">
    <location>
        <begin position="433"/>
        <end position="534"/>
    </location>
</feature>
<feature type="transmembrane region" description="Helical" evidence="3">
    <location>
        <begin position="1119"/>
        <end position="1142"/>
    </location>
</feature>
<feature type="compositionally biased region" description="Acidic residues" evidence="2">
    <location>
        <begin position="922"/>
        <end position="940"/>
    </location>
</feature>
<dbReference type="InterPro" id="IPR005135">
    <property type="entry name" value="Endo/exonuclease/phosphatase"/>
</dbReference>
<dbReference type="GO" id="GO:0003824">
    <property type="term" value="F:catalytic activity"/>
    <property type="evidence" value="ECO:0007669"/>
    <property type="project" value="InterPro"/>
</dbReference>
<feature type="region of interest" description="Disordered" evidence="2">
    <location>
        <begin position="1183"/>
        <end position="1203"/>
    </location>
</feature>
<dbReference type="SUPFAM" id="SSF56219">
    <property type="entry name" value="DNase I-like"/>
    <property type="match status" value="1"/>
</dbReference>
<feature type="compositionally biased region" description="Acidic residues" evidence="2">
    <location>
        <begin position="883"/>
        <end position="892"/>
    </location>
</feature>
<evidence type="ECO:0000256" key="2">
    <source>
        <dbReference type="SAM" id="MobiDB-lite"/>
    </source>
</evidence>